<feature type="compositionally biased region" description="Polar residues" evidence="5">
    <location>
        <begin position="79"/>
        <end position="94"/>
    </location>
</feature>
<dbReference type="Pfam" id="PF00364">
    <property type="entry name" value="Biotin_lipoyl"/>
    <property type="match status" value="1"/>
</dbReference>
<dbReference type="PROSITE" id="PS50968">
    <property type="entry name" value="BIOTINYL_LIPOYL"/>
    <property type="match status" value="1"/>
</dbReference>
<evidence type="ECO:0000259" key="6">
    <source>
        <dbReference type="PROSITE" id="PS50968"/>
    </source>
</evidence>
<reference evidence="7 8" key="1">
    <citation type="submission" date="2023-06" db="EMBL/GenBank/DDBJ databases">
        <title>Novel species in genus Planococcus.</title>
        <authorList>
            <person name="Ning S."/>
        </authorList>
    </citation>
    <scope>NUCLEOTIDE SEQUENCE [LARGE SCALE GENOMIC DNA]</scope>
    <source>
        <strain evidence="7 8">N028</strain>
    </source>
</reference>
<dbReference type="InterPro" id="IPR050743">
    <property type="entry name" value="2-oxoacid_DH_E2_comp"/>
</dbReference>
<comment type="cofactor">
    <cofactor evidence="1">
        <name>(R)-lipoate</name>
        <dbReference type="ChEBI" id="CHEBI:83088"/>
    </cofactor>
</comment>
<dbReference type="CDD" id="cd06849">
    <property type="entry name" value="lipoyl_domain"/>
    <property type="match status" value="1"/>
</dbReference>
<evidence type="ECO:0000256" key="5">
    <source>
        <dbReference type="SAM" id="MobiDB-lite"/>
    </source>
</evidence>
<feature type="region of interest" description="Disordered" evidence="5">
    <location>
        <begin position="79"/>
        <end position="107"/>
    </location>
</feature>
<gene>
    <name evidence="7" type="ORF">QWY14_12970</name>
</gene>
<keyword evidence="3" id="KW-0808">Transferase</keyword>
<organism evidence="7 8">
    <name type="scientific">Planococcus shixiaomingii</name>
    <dbReference type="NCBI Taxonomy" id="3058393"/>
    <lineage>
        <taxon>Bacteria</taxon>
        <taxon>Bacillati</taxon>
        <taxon>Bacillota</taxon>
        <taxon>Bacilli</taxon>
        <taxon>Bacillales</taxon>
        <taxon>Caryophanaceae</taxon>
        <taxon>Planococcus</taxon>
    </lineage>
</organism>
<protein>
    <submittedName>
        <fullName evidence="7">Biotin/lipoyl-containing protein</fullName>
    </submittedName>
</protein>
<dbReference type="PANTHER" id="PTHR43178:SF5">
    <property type="entry name" value="LIPOAMIDE ACYLTRANSFERASE COMPONENT OF BRANCHED-CHAIN ALPHA-KETO ACID DEHYDROGENASE COMPLEX, MITOCHONDRIAL"/>
    <property type="match status" value="1"/>
</dbReference>
<dbReference type="InterPro" id="IPR011053">
    <property type="entry name" value="Single_hybrid_motif"/>
</dbReference>
<dbReference type="SUPFAM" id="SSF51230">
    <property type="entry name" value="Single hybrid motif"/>
    <property type="match status" value="1"/>
</dbReference>
<dbReference type="InterPro" id="IPR000089">
    <property type="entry name" value="Biotin_lipoyl"/>
</dbReference>
<evidence type="ECO:0000256" key="3">
    <source>
        <dbReference type="ARBA" id="ARBA00022679"/>
    </source>
</evidence>
<evidence type="ECO:0000256" key="2">
    <source>
        <dbReference type="ARBA" id="ARBA00007317"/>
    </source>
</evidence>
<feature type="domain" description="Lipoyl-binding" evidence="6">
    <location>
        <begin position="1"/>
        <end position="76"/>
    </location>
</feature>
<evidence type="ECO:0000256" key="4">
    <source>
        <dbReference type="ARBA" id="ARBA00023315"/>
    </source>
</evidence>
<keyword evidence="4" id="KW-0012">Acyltransferase</keyword>
<dbReference type="InterPro" id="IPR036625">
    <property type="entry name" value="E3-bd_dom_sf"/>
</dbReference>
<dbReference type="Gene3D" id="4.10.320.10">
    <property type="entry name" value="E3-binding domain"/>
    <property type="match status" value="1"/>
</dbReference>
<dbReference type="RefSeq" id="WP_301724277.1">
    <property type="nucleotide sequence ID" value="NZ_JAUJWV010000002.1"/>
</dbReference>
<sequence length="164" mass="18194">MIEVRLPQPVEGKEESLIVLWFVSEGDVVEKGDRLVEVETETELMEIEAAESGIIREIIFERGETAKVGDVLALIEPNGNQAASQNQKAPSIQEQSKKDEPLVEESISRVEPGLRKLAKELVVQLEMVNGTGRNGEITEADIRRVAGKNSLEQSEIQSSNEREE</sequence>
<dbReference type="Pfam" id="PF02817">
    <property type="entry name" value="E3_binding"/>
    <property type="match status" value="1"/>
</dbReference>
<evidence type="ECO:0000313" key="7">
    <source>
        <dbReference type="EMBL" id="MDN7242718.1"/>
    </source>
</evidence>
<dbReference type="PANTHER" id="PTHR43178">
    <property type="entry name" value="DIHYDROLIPOAMIDE ACETYLTRANSFERASE COMPONENT OF PYRUVATE DEHYDROGENASE COMPLEX"/>
    <property type="match status" value="1"/>
</dbReference>
<comment type="caution">
    <text evidence="7">The sequence shown here is derived from an EMBL/GenBank/DDBJ whole genome shotgun (WGS) entry which is preliminary data.</text>
</comment>
<dbReference type="InterPro" id="IPR004167">
    <property type="entry name" value="PSBD"/>
</dbReference>
<evidence type="ECO:0000313" key="8">
    <source>
        <dbReference type="Proteomes" id="UP001172055"/>
    </source>
</evidence>
<dbReference type="Proteomes" id="UP001172055">
    <property type="component" value="Unassembled WGS sequence"/>
</dbReference>
<evidence type="ECO:0000256" key="1">
    <source>
        <dbReference type="ARBA" id="ARBA00001938"/>
    </source>
</evidence>
<dbReference type="Gene3D" id="2.40.50.100">
    <property type="match status" value="1"/>
</dbReference>
<dbReference type="SUPFAM" id="SSF47005">
    <property type="entry name" value="Peripheral subunit-binding domain of 2-oxo acid dehydrogenase complex"/>
    <property type="match status" value="1"/>
</dbReference>
<dbReference type="EMBL" id="JAUJWV010000002">
    <property type="protein sequence ID" value="MDN7242718.1"/>
    <property type="molecule type" value="Genomic_DNA"/>
</dbReference>
<comment type="similarity">
    <text evidence="2">Belongs to the 2-oxoacid dehydrogenase family.</text>
</comment>
<feature type="compositionally biased region" description="Basic and acidic residues" evidence="5">
    <location>
        <begin position="95"/>
        <end position="107"/>
    </location>
</feature>
<keyword evidence="8" id="KW-1185">Reference proteome</keyword>
<accession>A0ABT8N4B5</accession>
<proteinExistence type="inferred from homology"/>
<name>A0ABT8N4B5_9BACL</name>